<keyword evidence="3" id="KW-1185">Reference proteome</keyword>
<dbReference type="Proteomes" id="UP000606194">
    <property type="component" value="Unassembled WGS sequence"/>
</dbReference>
<feature type="compositionally biased region" description="Basic and acidic residues" evidence="1">
    <location>
        <begin position="43"/>
        <end position="58"/>
    </location>
</feature>
<name>A0A918FT16_9ACTN</name>
<comment type="caution">
    <text evidence="2">The sequence shown here is derived from an EMBL/GenBank/DDBJ whole genome shotgun (WGS) entry which is preliminary data.</text>
</comment>
<feature type="region of interest" description="Disordered" evidence="1">
    <location>
        <begin position="36"/>
        <end position="58"/>
    </location>
</feature>
<organism evidence="2 3">
    <name type="scientific">Streptomyces humidus</name>
    <dbReference type="NCBI Taxonomy" id="52259"/>
    <lineage>
        <taxon>Bacteria</taxon>
        <taxon>Bacillati</taxon>
        <taxon>Actinomycetota</taxon>
        <taxon>Actinomycetes</taxon>
        <taxon>Kitasatosporales</taxon>
        <taxon>Streptomycetaceae</taxon>
        <taxon>Streptomyces</taxon>
    </lineage>
</organism>
<reference evidence="2" key="2">
    <citation type="submission" date="2020-09" db="EMBL/GenBank/DDBJ databases">
        <authorList>
            <person name="Sun Q."/>
            <person name="Ohkuma M."/>
        </authorList>
    </citation>
    <scope>NUCLEOTIDE SEQUENCE</scope>
    <source>
        <strain evidence="2">JCM 4386</strain>
    </source>
</reference>
<dbReference type="EMBL" id="BMTL01000005">
    <property type="protein sequence ID" value="GGR76939.1"/>
    <property type="molecule type" value="Genomic_DNA"/>
</dbReference>
<evidence type="ECO:0000313" key="3">
    <source>
        <dbReference type="Proteomes" id="UP000606194"/>
    </source>
</evidence>
<protein>
    <submittedName>
        <fullName evidence="2">Uncharacterized protein</fullName>
    </submittedName>
</protein>
<gene>
    <name evidence="2" type="ORF">GCM10010269_15200</name>
</gene>
<accession>A0A918FT16</accession>
<reference evidence="2" key="1">
    <citation type="journal article" date="2014" name="Int. J. Syst. Evol. Microbiol.">
        <title>Complete genome sequence of Corynebacterium casei LMG S-19264T (=DSM 44701T), isolated from a smear-ripened cheese.</title>
        <authorList>
            <consortium name="US DOE Joint Genome Institute (JGI-PGF)"/>
            <person name="Walter F."/>
            <person name="Albersmeier A."/>
            <person name="Kalinowski J."/>
            <person name="Ruckert C."/>
        </authorList>
    </citation>
    <scope>NUCLEOTIDE SEQUENCE</scope>
    <source>
        <strain evidence="2">JCM 4386</strain>
    </source>
</reference>
<evidence type="ECO:0000256" key="1">
    <source>
        <dbReference type="SAM" id="MobiDB-lite"/>
    </source>
</evidence>
<sequence length="58" mass="6188">MGTLLDSLIDGTCEEPAEQMTTAVEALSATAPFSGVSALRGKRQSESRRLHAPDRAWA</sequence>
<dbReference type="AlphaFoldDB" id="A0A918FT16"/>
<proteinExistence type="predicted"/>
<evidence type="ECO:0000313" key="2">
    <source>
        <dbReference type="EMBL" id="GGR76939.1"/>
    </source>
</evidence>